<keyword evidence="2" id="KW-0732">Signal</keyword>
<feature type="domain" description="SCP" evidence="3">
    <location>
        <begin position="53"/>
        <end position="102"/>
    </location>
</feature>
<evidence type="ECO:0000313" key="6">
    <source>
        <dbReference type="Proteomes" id="UP000630135"/>
    </source>
</evidence>
<dbReference type="InterPro" id="IPR035940">
    <property type="entry name" value="CAP_sf"/>
</dbReference>
<comment type="caution">
    <text evidence="4">The sequence shown here is derived from an EMBL/GenBank/DDBJ whole genome shotgun (WGS) entry which is preliminary data.</text>
</comment>
<organism evidence="4 7">
    <name type="scientific">Deinococcus wulumuqiensis</name>
    <dbReference type="NCBI Taxonomy" id="980427"/>
    <lineage>
        <taxon>Bacteria</taxon>
        <taxon>Thermotogati</taxon>
        <taxon>Deinococcota</taxon>
        <taxon>Deinococci</taxon>
        <taxon>Deinococcales</taxon>
        <taxon>Deinococcaceae</taxon>
        <taxon>Deinococcus</taxon>
    </lineage>
</organism>
<dbReference type="Gene3D" id="3.40.33.10">
    <property type="entry name" value="CAP"/>
    <property type="match status" value="1"/>
</dbReference>
<reference evidence="6" key="3">
    <citation type="journal article" date="2019" name="Int. J. Syst. Evol. Microbiol.">
        <title>The Global Catalogue of Microorganisms (GCM) 10K type strain sequencing project: providing services to taxonomists for standard genome sequencing and annotation.</title>
        <authorList>
            <consortium name="The Broad Institute Genomics Platform"/>
            <consortium name="The Broad Institute Genome Sequencing Center for Infectious Disease"/>
            <person name="Wu L."/>
            <person name="Ma J."/>
        </authorList>
    </citation>
    <scope>NUCLEOTIDE SEQUENCE [LARGE SCALE GENOMIC DNA]</scope>
    <source>
        <strain evidence="6">CGMCC 1.8884</strain>
    </source>
</reference>
<dbReference type="Proteomes" id="UP000652720">
    <property type="component" value="Unassembled WGS sequence"/>
</dbReference>
<dbReference type="Proteomes" id="UP000630135">
    <property type="component" value="Unassembled WGS sequence"/>
</dbReference>
<evidence type="ECO:0000313" key="4">
    <source>
        <dbReference type="EMBL" id="GGI87347.1"/>
    </source>
</evidence>
<evidence type="ECO:0000259" key="3">
    <source>
        <dbReference type="Pfam" id="PF00188"/>
    </source>
</evidence>
<gene>
    <name evidence="5" type="ORF">GCM10008021_16530</name>
    <name evidence="4" type="ORF">GCM10010914_22290</name>
</gene>
<evidence type="ECO:0000313" key="5">
    <source>
        <dbReference type="EMBL" id="GGP30002.1"/>
    </source>
</evidence>
<evidence type="ECO:0000313" key="7">
    <source>
        <dbReference type="Proteomes" id="UP000652720"/>
    </source>
</evidence>
<dbReference type="AlphaFoldDB" id="A0AAV4K771"/>
<protein>
    <recommendedName>
        <fullName evidence="3">SCP domain-containing protein</fullName>
    </recommendedName>
</protein>
<accession>A0AAV4K771</accession>
<feature type="signal peptide" evidence="2">
    <location>
        <begin position="1"/>
        <end position="24"/>
    </location>
</feature>
<keyword evidence="6" id="KW-1185">Reference proteome</keyword>
<dbReference type="SUPFAM" id="SSF55797">
    <property type="entry name" value="PR-1-like"/>
    <property type="match status" value="1"/>
</dbReference>
<dbReference type="EMBL" id="BMLZ01000018">
    <property type="protein sequence ID" value="GGP30002.1"/>
    <property type="molecule type" value="Genomic_DNA"/>
</dbReference>
<dbReference type="CDD" id="cd05379">
    <property type="entry name" value="CAP_bacterial"/>
    <property type="match status" value="1"/>
</dbReference>
<dbReference type="PROSITE" id="PS51257">
    <property type="entry name" value="PROKAR_LIPOPROTEIN"/>
    <property type="match status" value="1"/>
</dbReference>
<sequence length="174" mass="18175">MKRLLLLLALALAACSPAPQPAPAPVPAPLPAPAPVPTPAPPAAQPAEELARLINGRRASGSNCNAYYGNTRMSVLLWDAGLARAAQDHADDMAARGYFGDTPDFPPLNATRRAQRAGIGYAFSHAYLTGDTAAQAFAHAEQAPDFCRGAYFPDLSHVGVGRSAAGWVVIFGQQ</sequence>
<name>A0AAV4K771_9DEIO</name>
<reference evidence="4" key="4">
    <citation type="submission" date="2023-08" db="EMBL/GenBank/DDBJ databases">
        <authorList>
            <person name="Sun Q."/>
            <person name="Zhou Y."/>
        </authorList>
    </citation>
    <scope>NUCLEOTIDE SEQUENCE</scope>
    <source>
        <strain evidence="5">CGMCC 1.8884</strain>
        <strain evidence="4">CGMCC 1.8885</strain>
    </source>
</reference>
<proteinExistence type="predicted"/>
<dbReference type="RefSeq" id="WP_017869974.1">
    <property type="nucleotide sequence ID" value="NZ_BMLZ01000018.1"/>
</dbReference>
<dbReference type="EMBL" id="BMMA01000022">
    <property type="protein sequence ID" value="GGI87347.1"/>
    <property type="molecule type" value="Genomic_DNA"/>
</dbReference>
<feature type="region of interest" description="Disordered" evidence="1">
    <location>
        <begin position="21"/>
        <end position="43"/>
    </location>
</feature>
<dbReference type="GeneID" id="59164428"/>
<dbReference type="Pfam" id="PF00188">
    <property type="entry name" value="CAP"/>
    <property type="match status" value="1"/>
</dbReference>
<evidence type="ECO:0000256" key="1">
    <source>
        <dbReference type="SAM" id="MobiDB-lite"/>
    </source>
</evidence>
<reference evidence="5" key="1">
    <citation type="journal article" date="2014" name="Int. J. Syst. Evol. Microbiol.">
        <title>Complete genome of a new Firmicutes species belonging to the dominant human colonic microbiota ('Ruminococcus bicirculans') reveals two chromosomes and a selective capacity to utilize plant glucans.</title>
        <authorList>
            <consortium name="NISC Comparative Sequencing Program"/>
            <person name="Wegmann U."/>
            <person name="Louis P."/>
            <person name="Goesmann A."/>
            <person name="Henrissat B."/>
            <person name="Duncan S.H."/>
            <person name="Flint H.J."/>
        </authorList>
    </citation>
    <scope>NUCLEOTIDE SEQUENCE</scope>
    <source>
        <strain evidence="5">CGMCC 1.8884</strain>
    </source>
</reference>
<evidence type="ECO:0000256" key="2">
    <source>
        <dbReference type="SAM" id="SignalP"/>
    </source>
</evidence>
<reference evidence="4" key="2">
    <citation type="journal article" date="2014" name="Int. J. Syst. Evol. Microbiol.">
        <title>Complete genome sequence of Corynebacterium casei LMG S-19264T (=DSM 44701T), isolated from a smear-ripened cheese.</title>
        <authorList>
            <consortium name="US DOE Joint Genome Institute (JGI-PGF)"/>
            <person name="Walter F."/>
            <person name="Albersmeier A."/>
            <person name="Kalinowski J."/>
            <person name="Ruckert C."/>
        </authorList>
    </citation>
    <scope>NUCLEOTIDE SEQUENCE</scope>
    <source>
        <strain evidence="4">CGMCC 1.8885</strain>
    </source>
</reference>
<feature type="chain" id="PRO_5043853687" description="SCP domain-containing protein" evidence="2">
    <location>
        <begin position="25"/>
        <end position="174"/>
    </location>
</feature>
<dbReference type="InterPro" id="IPR014044">
    <property type="entry name" value="CAP_dom"/>
</dbReference>